<dbReference type="GO" id="GO:0020037">
    <property type="term" value="F:heme binding"/>
    <property type="evidence" value="ECO:0007669"/>
    <property type="project" value="InterPro"/>
</dbReference>
<evidence type="ECO:0000256" key="5">
    <source>
        <dbReference type="ARBA" id="ARBA00022617"/>
    </source>
</evidence>
<dbReference type="FunFam" id="1.10.630.10:FF:000019">
    <property type="entry name" value="Cytochrome P450 family protein"/>
    <property type="match status" value="1"/>
</dbReference>
<keyword evidence="12 16" id="KW-0472">Membrane</keyword>
<evidence type="ECO:0000256" key="16">
    <source>
        <dbReference type="SAM" id="Phobius"/>
    </source>
</evidence>
<comment type="similarity">
    <text evidence="4 15">Belongs to the cytochrome P450 family.</text>
</comment>
<evidence type="ECO:0000256" key="4">
    <source>
        <dbReference type="ARBA" id="ARBA00010617"/>
    </source>
</evidence>
<dbReference type="Gene3D" id="1.10.630.10">
    <property type="entry name" value="Cytochrome P450"/>
    <property type="match status" value="1"/>
</dbReference>
<evidence type="ECO:0000256" key="12">
    <source>
        <dbReference type="ARBA" id="ARBA00023136"/>
    </source>
</evidence>
<dbReference type="Pfam" id="PF00067">
    <property type="entry name" value="p450"/>
    <property type="match status" value="1"/>
</dbReference>
<dbReference type="SUPFAM" id="SSF48264">
    <property type="entry name" value="Cytochrome P450"/>
    <property type="match status" value="1"/>
</dbReference>
<dbReference type="GO" id="GO:0004497">
    <property type="term" value="F:monooxygenase activity"/>
    <property type="evidence" value="ECO:0007669"/>
    <property type="project" value="UniProtKB-KW"/>
</dbReference>
<dbReference type="Proteomes" id="UP000623129">
    <property type="component" value="Unassembled WGS sequence"/>
</dbReference>
<comment type="caution">
    <text evidence="17">The sequence shown here is derived from an EMBL/GenBank/DDBJ whole genome shotgun (WGS) entry which is preliminary data.</text>
</comment>
<dbReference type="OrthoDB" id="1103324at2759"/>
<evidence type="ECO:0000256" key="1">
    <source>
        <dbReference type="ARBA" id="ARBA00001971"/>
    </source>
</evidence>
<evidence type="ECO:0000256" key="9">
    <source>
        <dbReference type="ARBA" id="ARBA00023002"/>
    </source>
</evidence>
<keyword evidence="18" id="KW-1185">Reference proteome</keyword>
<accession>A0A833VAR9</accession>
<protein>
    <submittedName>
        <fullName evidence="17">Cytochrome P450 93A2-like protein</fullName>
    </submittedName>
</protein>
<evidence type="ECO:0000256" key="15">
    <source>
        <dbReference type="RuleBase" id="RU000461"/>
    </source>
</evidence>
<dbReference type="GO" id="GO:0016705">
    <property type="term" value="F:oxidoreductase activity, acting on paired donors, with incorporation or reduction of molecular oxygen"/>
    <property type="evidence" value="ECO:0007669"/>
    <property type="project" value="InterPro"/>
</dbReference>
<dbReference type="InterPro" id="IPR017972">
    <property type="entry name" value="Cyt_P450_CS"/>
</dbReference>
<dbReference type="PRINTS" id="PR00385">
    <property type="entry name" value="P450"/>
</dbReference>
<comment type="pathway">
    <text evidence="3">Secondary metabolite biosynthesis; flavonoid biosynthesis.</text>
</comment>
<name>A0A833VAR9_9POAL</name>
<evidence type="ECO:0000256" key="13">
    <source>
        <dbReference type="ARBA" id="ARBA00023241"/>
    </source>
</evidence>
<evidence type="ECO:0000256" key="10">
    <source>
        <dbReference type="ARBA" id="ARBA00023004"/>
    </source>
</evidence>
<evidence type="ECO:0000313" key="18">
    <source>
        <dbReference type="Proteomes" id="UP000623129"/>
    </source>
</evidence>
<dbReference type="PANTHER" id="PTHR47944:SF17">
    <property type="entry name" value="3,9-DIHYDROXYPTEROCARPAN 6A-MONOOXYGENASE"/>
    <property type="match status" value="1"/>
</dbReference>
<gene>
    <name evidence="17" type="ORF">FCM35_KLT02693</name>
</gene>
<feature type="transmembrane region" description="Helical" evidence="16">
    <location>
        <begin position="7"/>
        <end position="31"/>
    </location>
</feature>
<evidence type="ECO:0000256" key="14">
    <source>
        <dbReference type="PIRSR" id="PIRSR602401-1"/>
    </source>
</evidence>
<evidence type="ECO:0000256" key="6">
    <source>
        <dbReference type="ARBA" id="ARBA00022692"/>
    </source>
</evidence>
<evidence type="ECO:0000256" key="7">
    <source>
        <dbReference type="ARBA" id="ARBA00022723"/>
    </source>
</evidence>
<dbReference type="EMBL" id="SWLB01000012">
    <property type="protein sequence ID" value="KAF3331287.1"/>
    <property type="molecule type" value="Genomic_DNA"/>
</dbReference>
<evidence type="ECO:0000256" key="2">
    <source>
        <dbReference type="ARBA" id="ARBA00004167"/>
    </source>
</evidence>
<dbReference type="PROSITE" id="PS00086">
    <property type="entry name" value="CYTOCHROME_P450"/>
    <property type="match status" value="1"/>
</dbReference>
<proteinExistence type="inferred from homology"/>
<evidence type="ECO:0000256" key="3">
    <source>
        <dbReference type="ARBA" id="ARBA00004966"/>
    </source>
</evidence>
<reference evidence="17" key="1">
    <citation type="submission" date="2020-01" db="EMBL/GenBank/DDBJ databases">
        <title>Genome sequence of Kobresia littledalei, the first chromosome-level genome in the family Cyperaceae.</title>
        <authorList>
            <person name="Qu G."/>
        </authorList>
    </citation>
    <scope>NUCLEOTIDE SEQUENCE</scope>
    <source>
        <strain evidence="17">C.B.Clarke</strain>
        <tissue evidence="17">Leaf</tissue>
    </source>
</reference>
<keyword evidence="6 16" id="KW-0812">Transmembrane</keyword>
<dbReference type="InterPro" id="IPR036396">
    <property type="entry name" value="Cyt_P450_sf"/>
</dbReference>
<feature type="binding site" description="axial binding residue" evidence="14">
    <location>
        <position position="454"/>
    </location>
    <ligand>
        <name>heme</name>
        <dbReference type="ChEBI" id="CHEBI:30413"/>
    </ligand>
    <ligandPart>
        <name>Fe</name>
        <dbReference type="ChEBI" id="CHEBI:18248"/>
    </ligandPart>
</feature>
<keyword evidence="7 14" id="KW-0479">Metal-binding</keyword>
<dbReference type="AlphaFoldDB" id="A0A833VAR9"/>
<dbReference type="InterPro" id="IPR002401">
    <property type="entry name" value="Cyt_P450_E_grp-I"/>
</dbReference>
<sequence>MIAMQELLSLTPFLTSLIAFLLVSPIIIYLLKPKTHGLPPGPPALPVIGNLHLLKPPMHRTLHDLTTRYGPLIHLRLGSSLCLATGSVDMAREVLKNHDTSFSERPSTVAARKFAYETAGFAFAPYGEYWRFVKRLCMSELLGPRTLEQLHPIRQSEVAVLLRGLLENSRTGKAVNLSEELMKLTNNIITRMVASSTAGDEADVSRRVVKQVADLMGTFNAEDYIGFLRGLNIQGLNKKMREVHRNFDNLLEGFITAKEKSRNKVLEQGSGEAKETPVRDLLDILLDVAGDPTAEVKITRENIKGFILDIFTAGSDSSAATIEWTLSELINHPNIMQKLREEIDRVIGRDRVVGEADVPNLPYLNAVVKEILRLHPAAPIVYRISTKETIIAGYTIPTNTTVAVNLYSTGRDPKYWVDPDEFRPERFFEESNANLGIKGLHYQLIPFGSGRRVCPGIGFALQVVPAALAALVQCFEWKIDEGTANENGKLDMQEGHGGLVSYRAKPLVVVPIPRLDPFPLN</sequence>
<evidence type="ECO:0000256" key="8">
    <source>
        <dbReference type="ARBA" id="ARBA00022989"/>
    </source>
</evidence>
<dbReference type="GO" id="GO:0005506">
    <property type="term" value="F:iron ion binding"/>
    <property type="evidence" value="ECO:0007669"/>
    <property type="project" value="InterPro"/>
</dbReference>
<keyword evidence="9 15" id="KW-0560">Oxidoreductase</keyword>
<evidence type="ECO:0000256" key="11">
    <source>
        <dbReference type="ARBA" id="ARBA00023033"/>
    </source>
</evidence>
<keyword evidence="13" id="KW-0284">Flavonoid biosynthesis</keyword>
<keyword evidence="10 14" id="KW-0408">Iron</keyword>
<dbReference type="PANTHER" id="PTHR47944">
    <property type="entry name" value="CYTOCHROME P450 98A9"/>
    <property type="match status" value="1"/>
</dbReference>
<dbReference type="InterPro" id="IPR001128">
    <property type="entry name" value="Cyt_P450"/>
</dbReference>
<comment type="subcellular location">
    <subcellularLocation>
        <location evidence="2">Membrane</location>
        <topology evidence="2">Single-pass membrane protein</topology>
    </subcellularLocation>
</comment>
<keyword evidence="5 14" id="KW-0349">Heme</keyword>
<dbReference type="GO" id="GO:0009813">
    <property type="term" value="P:flavonoid biosynthetic process"/>
    <property type="evidence" value="ECO:0007669"/>
    <property type="project" value="UniProtKB-KW"/>
</dbReference>
<evidence type="ECO:0000313" key="17">
    <source>
        <dbReference type="EMBL" id="KAF3331287.1"/>
    </source>
</evidence>
<organism evidence="17 18">
    <name type="scientific">Carex littledalei</name>
    <dbReference type="NCBI Taxonomy" id="544730"/>
    <lineage>
        <taxon>Eukaryota</taxon>
        <taxon>Viridiplantae</taxon>
        <taxon>Streptophyta</taxon>
        <taxon>Embryophyta</taxon>
        <taxon>Tracheophyta</taxon>
        <taxon>Spermatophyta</taxon>
        <taxon>Magnoliopsida</taxon>
        <taxon>Liliopsida</taxon>
        <taxon>Poales</taxon>
        <taxon>Cyperaceae</taxon>
        <taxon>Cyperoideae</taxon>
        <taxon>Cariceae</taxon>
        <taxon>Carex</taxon>
        <taxon>Carex subgen. Euthyceras</taxon>
    </lineage>
</organism>
<keyword evidence="8 16" id="KW-1133">Transmembrane helix</keyword>
<comment type="cofactor">
    <cofactor evidence="1 14">
        <name>heme</name>
        <dbReference type="ChEBI" id="CHEBI:30413"/>
    </cofactor>
</comment>
<keyword evidence="11 15" id="KW-0503">Monooxygenase</keyword>
<dbReference type="PRINTS" id="PR00463">
    <property type="entry name" value="EP450I"/>
</dbReference>
<dbReference type="GO" id="GO:0016020">
    <property type="term" value="C:membrane"/>
    <property type="evidence" value="ECO:0007669"/>
    <property type="project" value="UniProtKB-SubCell"/>
</dbReference>